<dbReference type="PANTHER" id="PTHR10333:SF103">
    <property type="entry name" value="INHIBITOR OF GROWTH PROTEIN 3"/>
    <property type="match status" value="1"/>
</dbReference>
<feature type="binding site" evidence="12">
    <location>
        <position position="219"/>
    </location>
    <ligand>
        <name>Zn(2+)</name>
        <dbReference type="ChEBI" id="CHEBI:29105"/>
        <label>2</label>
    </ligand>
</feature>
<reference evidence="18" key="1">
    <citation type="journal article" date="2013" name="Science">
        <title>The Amborella genome and the evolution of flowering plants.</title>
        <authorList>
            <consortium name="Amborella Genome Project"/>
        </authorList>
    </citation>
    <scope>NUCLEOTIDE SEQUENCE [LARGE SCALE GENOMIC DNA]</scope>
</reference>
<feature type="compositionally biased region" description="Low complexity" evidence="15">
    <location>
        <begin position="123"/>
        <end position="147"/>
    </location>
</feature>
<feature type="binding site" evidence="12">
    <location>
        <position position="216"/>
    </location>
    <ligand>
        <name>Zn(2+)</name>
        <dbReference type="ChEBI" id="CHEBI:29105"/>
        <label>2</label>
    </ligand>
</feature>
<dbReference type="Gene3D" id="3.30.40.10">
    <property type="entry name" value="Zinc/RING finger domain, C3HC4 (zinc finger)"/>
    <property type="match status" value="1"/>
</dbReference>
<dbReference type="InterPro" id="IPR013083">
    <property type="entry name" value="Znf_RING/FYVE/PHD"/>
</dbReference>
<evidence type="ECO:0000256" key="8">
    <source>
        <dbReference type="ARBA" id="ARBA00023015"/>
    </source>
</evidence>
<dbReference type="GO" id="GO:0006325">
    <property type="term" value="P:chromatin organization"/>
    <property type="evidence" value="ECO:0007669"/>
    <property type="project" value="UniProtKB-KW"/>
</dbReference>
<dbReference type="PROSITE" id="PS01359">
    <property type="entry name" value="ZF_PHD_1"/>
    <property type="match status" value="1"/>
</dbReference>
<dbReference type="Gramene" id="ERN15806">
    <property type="protein sequence ID" value="ERN15806"/>
    <property type="gene ID" value="AMTR_s00039p00134610"/>
</dbReference>
<dbReference type="GO" id="GO:0008270">
    <property type="term" value="F:zinc ion binding"/>
    <property type="evidence" value="ECO:0007669"/>
    <property type="project" value="UniProtKB-KW"/>
</dbReference>
<dbReference type="Gene3D" id="6.10.140.1740">
    <property type="match status" value="1"/>
</dbReference>
<keyword evidence="5 13" id="KW-0863">Zinc-finger</keyword>
<dbReference type="Proteomes" id="UP000017836">
    <property type="component" value="Unassembled WGS sequence"/>
</dbReference>
<organism evidence="17 18">
    <name type="scientific">Amborella trichopoda</name>
    <dbReference type="NCBI Taxonomy" id="13333"/>
    <lineage>
        <taxon>Eukaryota</taxon>
        <taxon>Viridiplantae</taxon>
        <taxon>Streptophyta</taxon>
        <taxon>Embryophyta</taxon>
        <taxon>Tracheophyta</taxon>
        <taxon>Spermatophyta</taxon>
        <taxon>Magnoliopsida</taxon>
        <taxon>Amborellales</taxon>
        <taxon>Amborellaceae</taxon>
        <taxon>Amborella</taxon>
    </lineage>
</organism>
<comment type="subunit">
    <text evidence="14">Component of an histone acetyltransferase complex. Interacts with H3K4me3 and to a lesser extent with H3K4me2.</text>
</comment>
<dbReference type="InterPro" id="IPR019787">
    <property type="entry name" value="Znf_PHD-finger"/>
</dbReference>
<dbReference type="SUPFAM" id="SSF57903">
    <property type="entry name" value="FYVE/PHD zinc finger"/>
    <property type="match status" value="1"/>
</dbReference>
<protein>
    <recommendedName>
        <fullName evidence="14">PHD finger protein ING</fullName>
    </recommendedName>
</protein>
<feature type="binding site" evidence="12">
    <location>
        <position position="189"/>
    </location>
    <ligand>
        <name>Zn(2+)</name>
        <dbReference type="ChEBI" id="CHEBI:29105"/>
        <label>2</label>
    </ligand>
</feature>
<feature type="binding site" evidence="12">
    <location>
        <position position="203"/>
    </location>
    <ligand>
        <name>Zn(2+)</name>
        <dbReference type="ChEBI" id="CHEBI:29105"/>
        <label>1</label>
    </ligand>
</feature>
<dbReference type="KEGG" id="atr:18444099"/>
<evidence type="ECO:0000256" key="1">
    <source>
        <dbReference type="ARBA" id="ARBA00004123"/>
    </source>
</evidence>
<feature type="binding site" evidence="12">
    <location>
        <position position="176"/>
    </location>
    <ligand>
        <name>Zn(2+)</name>
        <dbReference type="ChEBI" id="CHEBI:29105"/>
        <label>1</label>
    </ligand>
</feature>
<feature type="site" description="Histone H3K4me3 binding" evidence="11">
    <location>
        <position position="175"/>
    </location>
</feature>
<dbReference type="SMART" id="SM01408">
    <property type="entry name" value="ING"/>
    <property type="match status" value="1"/>
</dbReference>
<feature type="site" description="Histone H3K4me3 binding" evidence="11">
    <location>
        <position position="198"/>
    </location>
</feature>
<dbReference type="STRING" id="13333.U5CRG0"/>
<keyword evidence="9" id="KW-0804">Transcription</keyword>
<evidence type="ECO:0000256" key="4">
    <source>
        <dbReference type="ARBA" id="ARBA00022723"/>
    </source>
</evidence>
<dbReference type="InterPro" id="IPR028651">
    <property type="entry name" value="ING_fam"/>
</dbReference>
<feature type="binding site" evidence="12">
    <location>
        <position position="194"/>
    </location>
    <ligand>
        <name>Zn(2+)</name>
        <dbReference type="ChEBI" id="CHEBI:29105"/>
        <label>2</label>
    </ligand>
</feature>
<sequence>MAFLDEFLNHIASLPSELHYKYAHMRDLDKKLQVLQRQNEQRCEHEMEEIRRGAESGNIRPDTSLIRFSNETLDEQKHCTSLADEKVSLAVQAYDMVDTYIQQLDKYMKKFDEDLRRAERELAGASGASENAGSSAKSGRTSESSSRGGRKKSRVAAEPQNMDLDLPVDPNEPTYCFCNQVSYGEMIACDNTYCKIEWFHFGCVGLKEQPRGKWYCSSCLGLQKRRKGK</sequence>
<evidence type="ECO:0000256" key="2">
    <source>
        <dbReference type="ARBA" id="ARBA00010210"/>
    </source>
</evidence>
<dbReference type="eggNOG" id="KOG1973">
    <property type="taxonomic scope" value="Eukaryota"/>
</dbReference>
<comment type="domain">
    <text evidence="14">The PHD-type zinc finger mediates the binding to H3K4me3.</text>
</comment>
<evidence type="ECO:0000256" key="10">
    <source>
        <dbReference type="ARBA" id="ARBA00023242"/>
    </source>
</evidence>
<feature type="binding site" evidence="12">
    <location>
        <position position="200"/>
    </location>
    <ligand>
        <name>Zn(2+)</name>
        <dbReference type="ChEBI" id="CHEBI:29105"/>
        <label>1</label>
    </ligand>
</feature>
<feature type="domain" description="PHD-type" evidence="16">
    <location>
        <begin position="173"/>
        <end position="222"/>
    </location>
</feature>
<dbReference type="InterPro" id="IPR059153">
    <property type="entry name" value="NSD_PHD-1st"/>
</dbReference>
<name>U5CRG0_AMBTC</name>
<dbReference type="CDD" id="cd17015">
    <property type="entry name" value="ING_plant"/>
    <property type="match status" value="1"/>
</dbReference>
<dbReference type="OMA" id="QPKGKWF"/>
<gene>
    <name evidence="17" type="ORF">AMTR_s00039p00134610</name>
</gene>
<dbReference type="HOGENOM" id="CLU_031900_4_0_1"/>
<feature type="binding site" evidence="12">
    <location>
        <position position="178"/>
    </location>
    <ligand>
        <name>Zn(2+)</name>
        <dbReference type="ChEBI" id="CHEBI:29105"/>
        <label>1</label>
    </ligand>
</feature>
<evidence type="ECO:0000256" key="12">
    <source>
        <dbReference type="PIRSR" id="PIRSR628651-51"/>
    </source>
</evidence>
<dbReference type="CDD" id="cd15587">
    <property type="entry name" value="PHD_Yng1p_like"/>
    <property type="match status" value="1"/>
</dbReference>
<feature type="site" description="Histone H3K4me3 binding" evidence="11">
    <location>
        <position position="186"/>
    </location>
</feature>
<comment type="similarity">
    <text evidence="2 14">Belongs to the ING family.</text>
</comment>
<keyword evidence="18" id="KW-1185">Reference proteome</keyword>
<comment type="function">
    <text evidence="14">Component of an histone acetyltransferase complex.</text>
</comment>
<dbReference type="PROSITE" id="PS50016">
    <property type="entry name" value="ZF_PHD_2"/>
    <property type="match status" value="1"/>
</dbReference>
<evidence type="ECO:0000256" key="9">
    <source>
        <dbReference type="ARBA" id="ARBA00023163"/>
    </source>
</evidence>
<keyword evidence="8" id="KW-0805">Transcription regulation</keyword>
<keyword evidence="6 12" id="KW-0862">Zinc</keyword>
<evidence type="ECO:0000313" key="17">
    <source>
        <dbReference type="EMBL" id="ERN15806.1"/>
    </source>
</evidence>
<evidence type="ECO:0000256" key="15">
    <source>
        <dbReference type="SAM" id="MobiDB-lite"/>
    </source>
</evidence>
<comment type="subcellular location">
    <subcellularLocation>
        <location evidence="1 14">Nucleus</location>
    </subcellularLocation>
</comment>
<dbReference type="AlphaFoldDB" id="U5CRG0"/>
<dbReference type="InterPro" id="IPR011011">
    <property type="entry name" value="Znf_FYVE_PHD"/>
</dbReference>
<dbReference type="InterPro" id="IPR001965">
    <property type="entry name" value="Znf_PHD"/>
</dbReference>
<dbReference type="Pfam" id="PF23011">
    <property type="entry name" value="PHD-1st_NSD"/>
    <property type="match status" value="1"/>
</dbReference>
<dbReference type="FunFam" id="3.30.40.10:FF:000021">
    <property type="entry name" value="Inhibitor of growth 2b"/>
    <property type="match status" value="1"/>
</dbReference>
<evidence type="ECO:0000256" key="5">
    <source>
        <dbReference type="ARBA" id="ARBA00022771"/>
    </source>
</evidence>
<evidence type="ECO:0000256" key="3">
    <source>
        <dbReference type="ARBA" id="ARBA00022604"/>
    </source>
</evidence>
<keyword evidence="3" id="KW-0341">Growth regulation</keyword>
<evidence type="ECO:0000256" key="6">
    <source>
        <dbReference type="ARBA" id="ARBA00022833"/>
    </source>
</evidence>
<feature type="region of interest" description="Disordered" evidence="15">
    <location>
        <begin position="122"/>
        <end position="164"/>
    </location>
</feature>
<evidence type="ECO:0000256" key="13">
    <source>
        <dbReference type="PROSITE-ProRule" id="PRU00146"/>
    </source>
</evidence>
<keyword evidence="10 14" id="KW-0539">Nucleus</keyword>
<evidence type="ECO:0000256" key="7">
    <source>
        <dbReference type="ARBA" id="ARBA00022853"/>
    </source>
</evidence>
<evidence type="ECO:0000259" key="16">
    <source>
        <dbReference type="PROSITE" id="PS50016"/>
    </source>
</evidence>
<dbReference type="EMBL" id="KI392495">
    <property type="protein sequence ID" value="ERN15806.1"/>
    <property type="molecule type" value="Genomic_DNA"/>
</dbReference>
<accession>U5CRG0</accession>
<dbReference type="GO" id="GO:0005634">
    <property type="term" value="C:nucleus"/>
    <property type="evidence" value="ECO:0007669"/>
    <property type="project" value="UniProtKB-SubCell"/>
</dbReference>
<dbReference type="InterPro" id="IPR019786">
    <property type="entry name" value="Zinc_finger_PHD-type_CS"/>
</dbReference>
<feature type="site" description="Histone H3K4me3 binding" evidence="11">
    <location>
        <position position="190"/>
    </location>
</feature>
<proteinExistence type="inferred from homology"/>
<dbReference type="PANTHER" id="PTHR10333">
    <property type="entry name" value="INHIBITOR OF GROWTH PROTEIN"/>
    <property type="match status" value="1"/>
</dbReference>
<keyword evidence="7 14" id="KW-0156">Chromatin regulator</keyword>
<evidence type="ECO:0000256" key="14">
    <source>
        <dbReference type="RuleBase" id="RU361213"/>
    </source>
</evidence>
<dbReference type="Pfam" id="PF12998">
    <property type="entry name" value="ING"/>
    <property type="match status" value="1"/>
</dbReference>
<keyword evidence="4 12" id="KW-0479">Metal-binding</keyword>
<dbReference type="OrthoDB" id="5411773at2759"/>
<dbReference type="SMART" id="SM00249">
    <property type="entry name" value="PHD"/>
    <property type="match status" value="1"/>
</dbReference>
<evidence type="ECO:0000313" key="18">
    <source>
        <dbReference type="Proteomes" id="UP000017836"/>
    </source>
</evidence>
<evidence type="ECO:0000256" key="11">
    <source>
        <dbReference type="PIRSR" id="PIRSR628651-50"/>
    </source>
</evidence>
<dbReference type="InterPro" id="IPR024610">
    <property type="entry name" value="ING_N_histone-binding"/>
</dbReference>